<dbReference type="SUPFAM" id="SSF53474">
    <property type="entry name" value="alpha/beta-Hydrolases"/>
    <property type="match status" value="1"/>
</dbReference>
<keyword evidence="3" id="KW-1185">Reference proteome</keyword>
<evidence type="ECO:0008006" key="4">
    <source>
        <dbReference type="Google" id="ProtNLM"/>
    </source>
</evidence>
<protein>
    <recommendedName>
        <fullName evidence="4">Alpha/beta hydrolase</fullName>
    </recommendedName>
</protein>
<dbReference type="Gene3D" id="3.40.50.1820">
    <property type="entry name" value="alpha/beta hydrolase"/>
    <property type="match status" value="1"/>
</dbReference>
<accession>A0ABZ1JQY0</accession>
<sequence length="504" mass="54024">MDRTRPSTPGVHDGSGAHGTAAPGTGLLRRRRRAAVATALAGILLGTLSGPASATSTASATASGPAAVECPANLAEKATCYTGRDSDGAYYAIAVPRNWNRSLVVHAHGGPDLGAESDPERSTGDLERWSVMVDEGYAWAGSSYRRGGYGTLMAAADTEKVRRLFVEEFGEPRRTYVHGQSWGGDVAAKVVETYGAGKRGPYDGALLTNGVLGGGSRGYDYRVDLRVVYQYYCQNHPRPTEAQYPLWEGLRAGSTMTSAGLGARLQECTGLESAPQDRTALQQRNLDDILGVTGVPERTLESHLRFATFTFRDIVHNRLGGRNPFGNQGVRYSGSHDDRALNAGVERFSADPTAVRDLSYDSDLTGKVDIPVLTLHAIDDPTAFVEHESAYRDSLRGAGRERNLVQTFSRESEHSGLSDSEYANSISALDSWVRTGRKPTPRSVAASCPAFDADHGTGCFYDPGFRPGSYSSKVNARPGGLRWPAMTSGQEKAWSRIDGVGIAP</sequence>
<dbReference type="EMBL" id="CP108133">
    <property type="protein sequence ID" value="WTP54049.1"/>
    <property type="molecule type" value="Genomic_DNA"/>
</dbReference>
<evidence type="ECO:0000256" key="1">
    <source>
        <dbReference type="SAM" id="MobiDB-lite"/>
    </source>
</evidence>
<proteinExistence type="predicted"/>
<name>A0ABZ1JQY0_9ACTN</name>
<evidence type="ECO:0000313" key="3">
    <source>
        <dbReference type="Proteomes" id="UP001432166"/>
    </source>
</evidence>
<gene>
    <name evidence="2" type="ORF">OG288_40475</name>
</gene>
<evidence type="ECO:0000313" key="2">
    <source>
        <dbReference type="EMBL" id="WTP54049.1"/>
    </source>
</evidence>
<organism evidence="2 3">
    <name type="scientific">Streptomyces tauricus</name>
    <dbReference type="NCBI Taxonomy" id="68274"/>
    <lineage>
        <taxon>Bacteria</taxon>
        <taxon>Bacillati</taxon>
        <taxon>Actinomycetota</taxon>
        <taxon>Actinomycetes</taxon>
        <taxon>Kitasatosporales</taxon>
        <taxon>Streptomycetaceae</taxon>
        <taxon>Streptomyces</taxon>
        <taxon>Streptomyces aurantiacus group</taxon>
    </lineage>
</organism>
<dbReference type="InterPro" id="IPR029058">
    <property type="entry name" value="AB_hydrolase_fold"/>
</dbReference>
<feature type="region of interest" description="Disordered" evidence="1">
    <location>
        <begin position="1"/>
        <end position="28"/>
    </location>
</feature>
<dbReference type="Proteomes" id="UP001432166">
    <property type="component" value="Chromosome"/>
</dbReference>
<reference evidence="2" key="1">
    <citation type="submission" date="2022-10" db="EMBL/GenBank/DDBJ databases">
        <title>The complete genomes of actinobacterial strains from the NBC collection.</title>
        <authorList>
            <person name="Joergensen T.S."/>
            <person name="Alvarez Arevalo M."/>
            <person name="Sterndorff E.B."/>
            <person name="Faurdal D."/>
            <person name="Vuksanovic O."/>
            <person name="Mourched A.-S."/>
            <person name="Charusanti P."/>
            <person name="Shaw S."/>
            <person name="Blin K."/>
            <person name="Weber T."/>
        </authorList>
    </citation>
    <scope>NUCLEOTIDE SEQUENCE</scope>
    <source>
        <strain evidence="2">NBC_00189</strain>
    </source>
</reference>
<dbReference type="RefSeq" id="WP_328939550.1">
    <property type="nucleotide sequence ID" value="NZ_CP108133.1"/>
</dbReference>